<dbReference type="OrthoDB" id="5297034at2"/>
<dbReference type="EMBL" id="RBLI01000002">
    <property type="protein sequence ID" value="RKS44609.1"/>
    <property type="molecule type" value="Genomic_DNA"/>
</dbReference>
<keyword evidence="1" id="KW-0472">Membrane</keyword>
<proteinExistence type="predicted"/>
<dbReference type="Pfam" id="PF04341">
    <property type="entry name" value="DUF485"/>
    <property type="match status" value="1"/>
</dbReference>
<dbReference type="GeneID" id="51369536"/>
<dbReference type="InterPro" id="IPR052959">
    <property type="entry name" value="Inner_membrane_assoc"/>
</dbReference>
<name>A0A1I5IM13_PARPN</name>
<keyword evidence="1" id="KW-1133">Transmembrane helix</keyword>
<accession>A0A1I5IM13</accession>
<evidence type="ECO:0000313" key="7">
    <source>
        <dbReference type="Proteomes" id="UP000509322"/>
    </source>
</evidence>
<dbReference type="KEGG" id="ppan:ESD82_03130"/>
<reference evidence="3 7" key="3">
    <citation type="submission" date="2020-07" db="EMBL/GenBank/DDBJ databases">
        <title>The complete genome of Paracoccus pantotrophus ACCC 10489.</title>
        <authorList>
            <person name="Si Y."/>
        </authorList>
    </citation>
    <scope>NUCLEOTIDE SEQUENCE [LARGE SCALE GENOMIC DNA]</scope>
    <source>
        <strain evidence="3 7">ACCC10489</strain>
    </source>
</reference>
<evidence type="ECO:0000313" key="4">
    <source>
        <dbReference type="EMBL" id="RKS44609.1"/>
    </source>
</evidence>
<dbReference type="Proteomes" id="UP000273626">
    <property type="component" value="Unassembled WGS sequence"/>
</dbReference>
<organism evidence="2 6">
    <name type="scientific">Paracoccus pantotrophus</name>
    <name type="common">Thiosphaera pantotropha</name>
    <dbReference type="NCBI Taxonomy" id="82367"/>
    <lineage>
        <taxon>Bacteria</taxon>
        <taxon>Pseudomonadati</taxon>
        <taxon>Pseudomonadota</taxon>
        <taxon>Alphaproteobacteria</taxon>
        <taxon>Rhodobacterales</taxon>
        <taxon>Paracoccaceae</taxon>
        <taxon>Paracoccus</taxon>
    </lineage>
</organism>
<feature type="transmembrane region" description="Helical" evidence="1">
    <location>
        <begin position="58"/>
        <end position="82"/>
    </location>
</feature>
<keyword evidence="1" id="KW-0812">Transmembrane</keyword>
<evidence type="ECO:0000313" key="5">
    <source>
        <dbReference type="Proteomes" id="UP000273626"/>
    </source>
</evidence>
<dbReference type="EMBL" id="CP044423">
    <property type="protein sequence ID" value="QFG35198.1"/>
    <property type="molecule type" value="Genomic_DNA"/>
</dbReference>
<dbReference type="PANTHER" id="PTHR38598">
    <property type="entry name" value="INNER MEMBRANE PROTEIN YJCH"/>
    <property type="match status" value="1"/>
</dbReference>
<protein>
    <submittedName>
        <fullName evidence="2">DUF485 domain-containing protein</fullName>
    </submittedName>
    <submittedName>
        <fullName evidence="4">Uncharacterized membrane protein (DUF485 family)</fullName>
    </submittedName>
</protein>
<evidence type="ECO:0000256" key="1">
    <source>
        <dbReference type="SAM" id="Phobius"/>
    </source>
</evidence>
<dbReference type="Proteomes" id="UP000326453">
    <property type="component" value="Chromosome 2"/>
</dbReference>
<dbReference type="RefSeq" id="WP_024845139.1">
    <property type="nucleotide sequence ID" value="NZ_CP038206.1"/>
</dbReference>
<keyword evidence="5" id="KW-1185">Reference proteome</keyword>
<dbReference type="Proteomes" id="UP000509322">
    <property type="component" value="Chromosome 1"/>
</dbReference>
<feature type="transmembrane region" description="Helical" evidence="1">
    <location>
        <begin position="25"/>
        <end position="46"/>
    </location>
</feature>
<sequence>MQDNLAERIAADPNYQLLKAKRSRYGWILTIAMLVVYYGYIVLIAFDKELLAARIGDGVMTWGIPLGFGVIVFTIIITGVYVRRANSEFDELSEKVRREALK</sequence>
<dbReference type="GO" id="GO:0005886">
    <property type="term" value="C:plasma membrane"/>
    <property type="evidence" value="ECO:0007669"/>
    <property type="project" value="TreeGrafter"/>
</dbReference>
<reference evidence="4 5" key="1">
    <citation type="submission" date="2018-10" db="EMBL/GenBank/DDBJ databases">
        <title>Genomic Encyclopedia of Archaeal and Bacterial Type Strains, Phase II (KMG-II): from individual species to whole genera.</title>
        <authorList>
            <person name="Goeker M."/>
        </authorList>
    </citation>
    <scope>NUCLEOTIDE SEQUENCE [LARGE SCALE GENOMIC DNA]</scope>
    <source>
        <strain evidence="5">ATCC 35512 / DSM 2944 / CIP 106514 / LMD 82.5 / NBRC 102493 / NCCB 82005 / GB17</strain>
        <strain evidence="4">DSM 2944</strain>
    </source>
</reference>
<dbReference type="EMBL" id="CP058689">
    <property type="protein sequence ID" value="QLH13439.1"/>
    <property type="molecule type" value="Genomic_DNA"/>
</dbReference>
<dbReference type="PANTHER" id="PTHR38598:SF1">
    <property type="entry name" value="INNER MEMBRANE PROTEIN YJCH"/>
    <property type="match status" value="1"/>
</dbReference>
<evidence type="ECO:0000313" key="3">
    <source>
        <dbReference type="EMBL" id="QLH13439.1"/>
    </source>
</evidence>
<dbReference type="InterPro" id="IPR007436">
    <property type="entry name" value="DUF485"/>
</dbReference>
<dbReference type="AlphaFoldDB" id="A0A1I5IM13"/>
<evidence type="ECO:0000313" key="2">
    <source>
        <dbReference type="EMBL" id="QFG35198.1"/>
    </source>
</evidence>
<evidence type="ECO:0000313" key="6">
    <source>
        <dbReference type="Proteomes" id="UP000326453"/>
    </source>
</evidence>
<gene>
    <name evidence="4" type="ORF">BDE18_3460</name>
    <name evidence="2" type="ORF">ESD82_03130</name>
    <name evidence="3" type="ORF">HYQ43_03930</name>
</gene>
<reference evidence="2 6" key="2">
    <citation type="submission" date="2019-01" db="EMBL/GenBank/DDBJ databases">
        <title>Complete Genome Sequence and Annotation of the Paracoccus pantotrophus type strain DSM 2944.</title>
        <authorList>
            <person name="Bockwoldt J.A."/>
            <person name="Zimmermann M."/>
            <person name="Tiso T."/>
            <person name="Blank L.M."/>
        </authorList>
    </citation>
    <scope>NUCLEOTIDE SEQUENCE [LARGE SCALE GENOMIC DNA]</scope>
    <source>
        <strain evidence="2 6">DSM 2944</strain>
    </source>
</reference>